<sequence length="144" mass="16731">MEKKQTFGLVIVIFLIGGYMLYDQLQKTTYQEVLSSVIGKDESIIEVSVVIDEPLLSKSESVTIQDPKVIKQLMDLDFKVKKSRNHEDLKNSINIRTNKGLHQIYFSYNYVVVGGETYYKIDPVIIPLYDYIEEHDFDWEVATE</sequence>
<organism evidence="2 3">
    <name type="scientific">Lederbergia wuyishanensis</name>
    <dbReference type="NCBI Taxonomy" id="1347903"/>
    <lineage>
        <taxon>Bacteria</taxon>
        <taxon>Bacillati</taxon>
        <taxon>Bacillota</taxon>
        <taxon>Bacilli</taxon>
        <taxon>Bacillales</taxon>
        <taxon>Bacillaceae</taxon>
        <taxon>Lederbergia</taxon>
    </lineage>
</organism>
<evidence type="ECO:0000313" key="3">
    <source>
        <dbReference type="Proteomes" id="UP001232343"/>
    </source>
</evidence>
<evidence type="ECO:0000256" key="1">
    <source>
        <dbReference type="SAM" id="Phobius"/>
    </source>
</evidence>
<name>A0ABU0D655_9BACI</name>
<keyword evidence="1" id="KW-0812">Transmembrane</keyword>
<keyword evidence="1" id="KW-1133">Transmembrane helix</keyword>
<comment type="caution">
    <text evidence="2">The sequence shown here is derived from an EMBL/GenBank/DDBJ whole genome shotgun (WGS) entry which is preliminary data.</text>
</comment>
<proteinExistence type="predicted"/>
<keyword evidence="3" id="KW-1185">Reference proteome</keyword>
<dbReference type="Proteomes" id="UP001232343">
    <property type="component" value="Unassembled WGS sequence"/>
</dbReference>
<gene>
    <name evidence="2" type="ORF">J2S14_002709</name>
</gene>
<reference evidence="2 3" key="1">
    <citation type="submission" date="2023-07" db="EMBL/GenBank/DDBJ databases">
        <title>Genomic Encyclopedia of Type Strains, Phase IV (KMG-IV): sequencing the most valuable type-strain genomes for metagenomic binning, comparative biology and taxonomic classification.</title>
        <authorList>
            <person name="Goeker M."/>
        </authorList>
    </citation>
    <scope>NUCLEOTIDE SEQUENCE [LARGE SCALE GENOMIC DNA]</scope>
    <source>
        <strain evidence="2 3">DSM 27848</strain>
    </source>
</reference>
<evidence type="ECO:0000313" key="2">
    <source>
        <dbReference type="EMBL" id="MDQ0343874.1"/>
    </source>
</evidence>
<keyword evidence="1" id="KW-0472">Membrane</keyword>
<dbReference type="RefSeq" id="WP_244682302.1">
    <property type="nucleotide sequence ID" value="NZ_JALIRM010000010.1"/>
</dbReference>
<dbReference type="EMBL" id="JAUSUO010000007">
    <property type="protein sequence ID" value="MDQ0343874.1"/>
    <property type="molecule type" value="Genomic_DNA"/>
</dbReference>
<feature type="transmembrane region" description="Helical" evidence="1">
    <location>
        <begin position="6"/>
        <end position="22"/>
    </location>
</feature>
<protein>
    <submittedName>
        <fullName evidence="2">Uncharacterized protein</fullName>
    </submittedName>
</protein>
<accession>A0ABU0D655</accession>